<dbReference type="InterPro" id="IPR036390">
    <property type="entry name" value="WH_DNA-bd_sf"/>
</dbReference>
<evidence type="ECO:0000256" key="3">
    <source>
        <dbReference type="ARBA" id="ARBA00023163"/>
    </source>
</evidence>
<evidence type="ECO:0000313" key="7">
    <source>
        <dbReference type="Proteomes" id="UP001344658"/>
    </source>
</evidence>
<evidence type="ECO:0000313" key="6">
    <source>
        <dbReference type="EMBL" id="MEE4543993.1"/>
    </source>
</evidence>
<comment type="caution">
    <text evidence="6">The sequence shown here is derived from an EMBL/GenBank/DDBJ whole genome shotgun (WGS) entry which is preliminary data.</text>
</comment>
<sequence>MSKRPSSTTDLVVAAAELLGRQWTTRLTAELTDHGPVPLGLVAGTFSDLTHDQYTYGLRALRDRGLVAYGKDSGRDCYVLTTAGEGLGDVHDALSRWARKHHFPAEEGDFVTRVEAGLRLLRDRDLLTVLATAGPDRAVGVDAEAERSLTENGFMYVMRDGEPALTAAGQDLRGPLTALTSWARAHAGLLQRRTDTRPGLRTTIPGPSRTPAARRSA</sequence>
<keyword evidence="1" id="KW-0805">Transcription regulation</keyword>
<dbReference type="PANTHER" id="PTHR33204:SF18">
    <property type="entry name" value="TRANSCRIPTIONAL REGULATORY PROTEIN"/>
    <property type="match status" value="1"/>
</dbReference>
<dbReference type="Gene3D" id="1.10.10.10">
    <property type="entry name" value="Winged helix-like DNA-binding domain superfamily/Winged helix DNA-binding domain"/>
    <property type="match status" value="1"/>
</dbReference>
<protein>
    <recommendedName>
        <fullName evidence="5">HTH hxlR-type domain-containing protein</fullName>
    </recommendedName>
</protein>
<feature type="domain" description="HTH hxlR-type" evidence="5">
    <location>
        <begin position="4"/>
        <end position="106"/>
    </location>
</feature>
<dbReference type="InterPro" id="IPR036388">
    <property type="entry name" value="WH-like_DNA-bd_sf"/>
</dbReference>
<reference evidence="6 7" key="1">
    <citation type="submission" date="2023-12" db="EMBL/GenBank/DDBJ databases">
        <title>Streptomyces sp. V4-01.</title>
        <authorList>
            <person name="Somphong A."/>
            <person name="Phongsopitanun W."/>
        </authorList>
    </citation>
    <scope>NUCLEOTIDE SEQUENCE [LARGE SCALE GENOMIC DNA]</scope>
    <source>
        <strain evidence="6 7">V4-01</strain>
    </source>
</reference>
<dbReference type="EMBL" id="JAZEWV010000014">
    <property type="protein sequence ID" value="MEE4543993.1"/>
    <property type="molecule type" value="Genomic_DNA"/>
</dbReference>
<evidence type="ECO:0000256" key="4">
    <source>
        <dbReference type="SAM" id="MobiDB-lite"/>
    </source>
</evidence>
<dbReference type="Proteomes" id="UP001344658">
    <property type="component" value="Unassembled WGS sequence"/>
</dbReference>
<keyword evidence="2" id="KW-0238">DNA-binding</keyword>
<dbReference type="SUPFAM" id="SSF46785">
    <property type="entry name" value="Winged helix' DNA-binding domain"/>
    <property type="match status" value="1"/>
</dbReference>
<organism evidence="6 7">
    <name type="scientific">Actinacidiphila polyblastidii</name>
    <dbReference type="NCBI Taxonomy" id="3110430"/>
    <lineage>
        <taxon>Bacteria</taxon>
        <taxon>Bacillati</taxon>
        <taxon>Actinomycetota</taxon>
        <taxon>Actinomycetes</taxon>
        <taxon>Kitasatosporales</taxon>
        <taxon>Streptomycetaceae</taxon>
        <taxon>Actinacidiphila</taxon>
    </lineage>
</organism>
<proteinExistence type="predicted"/>
<evidence type="ECO:0000256" key="1">
    <source>
        <dbReference type="ARBA" id="ARBA00023015"/>
    </source>
</evidence>
<accession>A0ABU7PDV0</accession>
<evidence type="ECO:0000259" key="5">
    <source>
        <dbReference type="PROSITE" id="PS51118"/>
    </source>
</evidence>
<keyword evidence="7" id="KW-1185">Reference proteome</keyword>
<dbReference type="InterPro" id="IPR002577">
    <property type="entry name" value="HTH_HxlR"/>
</dbReference>
<evidence type="ECO:0000256" key="2">
    <source>
        <dbReference type="ARBA" id="ARBA00023125"/>
    </source>
</evidence>
<dbReference type="PANTHER" id="PTHR33204">
    <property type="entry name" value="TRANSCRIPTIONAL REGULATOR, MARR FAMILY"/>
    <property type="match status" value="1"/>
</dbReference>
<dbReference type="PROSITE" id="PS51118">
    <property type="entry name" value="HTH_HXLR"/>
    <property type="match status" value="1"/>
</dbReference>
<name>A0ABU7PDV0_9ACTN</name>
<dbReference type="RefSeq" id="WP_330796894.1">
    <property type="nucleotide sequence ID" value="NZ_JAZEWV010000014.1"/>
</dbReference>
<gene>
    <name evidence="6" type="ORF">V2S66_18705</name>
</gene>
<keyword evidence="3" id="KW-0804">Transcription</keyword>
<feature type="region of interest" description="Disordered" evidence="4">
    <location>
        <begin position="191"/>
        <end position="217"/>
    </location>
</feature>